<dbReference type="Proteomes" id="UP000295087">
    <property type="component" value="Unassembled WGS sequence"/>
</dbReference>
<organism evidence="1 2">
    <name type="scientific">Nocardia ignorata</name>
    <dbReference type="NCBI Taxonomy" id="145285"/>
    <lineage>
        <taxon>Bacteria</taxon>
        <taxon>Bacillati</taxon>
        <taxon>Actinomycetota</taxon>
        <taxon>Actinomycetes</taxon>
        <taxon>Mycobacteriales</taxon>
        <taxon>Nocardiaceae</taxon>
        <taxon>Nocardia</taxon>
    </lineage>
</organism>
<evidence type="ECO:0000313" key="1">
    <source>
        <dbReference type="EMBL" id="TDP31533.1"/>
    </source>
</evidence>
<proteinExistence type="predicted"/>
<sequence length="39" mass="4674">MHHDLTQREILTELEPITERCLDNHLHTSKPSRPHDYIP</sequence>
<dbReference type="EMBL" id="SNXK01000008">
    <property type="protein sequence ID" value="TDP31533.1"/>
    <property type="molecule type" value="Genomic_DNA"/>
</dbReference>
<name>A0A4R6P3C1_NOCIG</name>
<reference evidence="1 2" key="1">
    <citation type="submission" date="2019-03" db="EMBL/GenBank/DDBJ databases">
        <title>Genomic Encyclopedia of Type Strains, Phase IV (KMG-IV): sequencing the most valuable type-strain genomes for metagenomic binning, comparative biology and taxonomic classification.</title>
        <authorList>
            <person name="Goeker M."/>
        </authorList>
    </citation>
    <scope>NUCLEOTIDE SEQUENCE [LARGE SCALE GENOMIC DNA]</scope>
    <source>
        <strain evidence="1 2">DSM 44496</strain>
    </source>
</reference>
<protein>
    <submittedName>
        <fullName evidence="1">Uncharacterized protein</fullName>
    </submittedName>
</protein>
<evidence type="ECO:0000313" key="2">
    <source>
        <dbReference type="Proteomes" id="UP000295087"/>
    </source>
</evidence>
<accession>A0A4R6P3C1</accession>
<dbReference type="AlphaFoldDB" id="A0A4R6P3C1"/>
<keyword evidence="2" id="KW-1185">Reference proteome</keyword>
<gene>
    <name evidence="1" type="ORF">DFR75_108138</name>
</gene>
<comment type="caution">
    <text evidence="1">The sequence shown here is derived from an EMBL/GenBank/DDBJ whole genome shotgun (WGS) entry which is preliminary data.</text>
</comment>